<dbReference type="GO" id="GO:0003723">
    <property type="term" value="F:RNA binding"/>
    <property type="evidence" value="ECO:0007669"/>
    <property type="project" value="UniProtKB-KW"/>
</dbReference>
<dbReference type="Proteomes" id="UP001055439">
    <property type="component" value="Chromosome 9"/>
</dbReference>
<reference evidence="11" key="1">
    <citation type="submission" date="2022-05" db="EMBL/GenBank/DDBJ databases">
        <title>The Musa troglodytarum L. genome provides insights into the mechanism of non-climacteric behaviour and enrichment of carotenoids.</title>
        <authorList>
            <person name="Wang J."/>
        </authorList>
    </citation>
    <scope>NUCLEOTIDE SEQUENCE</scope>
    <source>
        <tissue evidence="11">Leaf</tissue>
    </source>
</reference>
<dbReference type="PANTHER" id="PTHR11193">
    <property type="entry name" value="SMALL NUCLEAR RIBONUCLEOPROTEIN E"/>
    <property type="match status" value="1"/>
</dbReference>
<dbReference type="GO" id="GO:0005681">
    <property type="term" value="C:spliceosomal complex"/>
    <property type="evidence" value="ECO:0007669"/>
    <property type="project" value="UniProtKB-KW"/>
</dbReference>
<evidence type="ECO:0000256" key="5">
    <source>
        <dbReference type="ARBA" id="ARBA00022884"/>
    </source>
</evidence>
<keyword evidence="5" id="KW-0694">RNA-binding</keyword>
<protein>
    <recommendedName>
        <fullName evidence="9">Sm protein E</fullName>
    </recommendedName>
</protein>
<evidence type="ECO:0000256" key="9">
    <source>
        <dbReference type="ARBA" id="ARBA00030143"/>
    </source>
</evidence>
<comment type="subcellular location">
    <subcellularLocation>
        <location evidence="1">Nucleus</location>
    </subcellularLocation>
</comment>
<dbReference type="Gene3D" id="2.30.30.100">
    <property type="match status" value="1"/>
</dbReference>
<keyword evidence="7" id="KW-0539">Nucleus</keyword>
<evidence type="ECO:0000313" key="11">
    <source>
        <dbReference type="EMBL" id="URE45462.1"/>
    </source>
</evidence>
<dbReference type="SUPFAM" id="SSF50182">
    <property type="entry name" value="Sm-like ribonucleoproteins"/>
    <property type="match status" value="1"/>
</dbReference>
<dbReference type="GO" id="GO:0000398">
    <property type="term" value="P:mRNA splicing, via spliceosome"/>
    <property type="evidence" value="ECO:0007669"/>
    <property type="project" value="InterPro"/>
</dbReference>
<organism evidence="11 12">
    <name type="scientific">Musa troglodytarum</name>
    <name type="common">fe'i banana</name>
    <dbReference type="NCBI Taxonomy" id="320322"/>
    <lineage>
        <taxon>Eukaryota</taxon>
        <taxon>Viridiplantae</taxon>
        <taxon>Streptophyta</taxon>
        <taxon>Embryophyta</taxon>
        <taxon>Tracheophyta</taxon>
        <taxon>Spermatophyta</taxon>
        <taxon>Magnoliopsida</taxon>
        <taxon>Liliopsida</taxon>
        <taxon>Zingiberales</taxon>
        <taxon>Musaceae</taxon>
        <taxon>Musa</taxon>
    </lineage>
</organism>
<dbReference type="InterPro" id="IPR001163">
    <property type="entry name" value="Sm_dom_euk/arc"/>
</dbReference>
<proteinExistence type="inferred from homology"/>
<keyword evidence="4" id="KW-0747">Spliceosome</keyword>
<evidence type="ECO:0000259" key="10">
    <source>
        <dbReference type="Pfam" id="PF01423"/>
    </source>
</evidence>
<comment type="similarity">
    <text evidence="2">Belongs to the snRNP Sm proteins family.</text>
</comment>
<evidence type="ECO:0000256" key="6">
    <source>
        <dbReference type="ARBA" id="ARBA00023187"/>
    </source>
</evidence>
<dbReference type="InterPro" id="IPR010920">
    <property type="entry name" value="LSM_dom_sf"/>
</dbReference>
<feature type="domain" description="Sm" evidence="10">
    <location>
        <begin position="26"/>
        <end position="70"/>
    </location>
</feature>
<keyword evidence="6" id="KW-0508">mRNA splicing</keyword>
<evidence type="ECO:0000256" key="7">
    <source>
        <dbReference type="ARBA" id="ARBA00023242"/>
    </source>
</evidence>
<evidence type="ECO:0000256" key="3">
    <source>
        <dbReference type="ARBA" id="ARBA00022664"/>
    </source>
</evidence>
<dbReference type="EMBL" id="CP097511">
    <property type="protein sequence ID" value="URE45462.1"/>
    <property type="molecule type" value="Genomic_DNA"/>
</dbReference>
<evidence type="ECO:0000256" key="1">
    <source>
        <dbReference type="ARBA" id="ARBA00004123"/>
    </source>
</evidence>
<evidence type="ECO:0000256" key="2">
    <source>
        <dbReference type="ARBA" id="ARBA00006850"/>
    </source>
</evidence>
<dbReference type="InterPro" id="IPR027078">
    <property type="entry name" value="snRNP-E"/>
</dbReference>
<keyword evidence="3" id="KW-0507">mRNA processing</keyword>
<gene>
    <name evidence="11" type="ORF">MUK42_32580</name>
</gene>
<accession>A0A9E7ICN5</accession>
<evidence type="ECO:0000256" key="4">
    <source>
        <dbReference type="ARBA" id="ARBA00022728"/>
    </source>
</evidence>
<dbReference type="AlphaFoldDB" id="A0A9E7ICN5"/>
<sequence length="74" mass="8220">MMSSTKSPADHDTAHLLNTYTFLTTVVHGFDEYTNLVVGEAEELNVNEKNKKRKPLGGILLKGDNITLMTNTQL</sequence>
<keyword evidence="8" id="KW-0687">Ribonucleoprotein</keyword>
<evidence type="ECO:0000256" key="8">
    <source>
        <dbReference type="ARBA" id="ARBA00023274"/>
    </source>
</evidence>
<dbReference type="OrthoDB" id="25620at2759"/>
<name>A0A9E7ICN5_9LILI</name>
<keyword evidence="12" id="KW-1185">Reference proteome</keyword>
<dbReference type="Pfam" id="PF01423">
    <property type="entry name" value="LSM"/>
    <property type="match status" value="1"/>
</dbReference>
<evidence type="ECO:0000313" key="12">
    <source>
        <dbReference type="Proteomes" id="UP001055439"/>
    </source>
</evidence>